<dbReference type="EMBL" id="CM001889">
    <property type="protein sequence ID" value="EOY52416.1"/>
    <property type="molecule type" value="Genomic_DNA"/>
</dbReference>
<feature type="compositionally biased region" description="Low complexity" evidence="1">
    <location>
        <begin position="56"/>
        <end position="68"/>
    </location>
</feature>
<evidence type="ECO:0000256" key="1">
    <source>
        <dbReference type="SAM" id="MobiDB-lite"/>
    </source>
</evidence>
<reference evidence="3" key="1">
    <citation type="journal article" date="2013" name="Genome Biol. Evol.">
        <title>The genome sequence of Streptomyces lividans 66 reveals a novel tRNA-dependent peptide biosynthetic system within a metal-related genomic island.</title>
        <authorList>
            <person name="Cruz-Morales P."/>
            <person name="Vijgenboom E."/>
            <person name="Iruegas-Bocardo F."/>
            <person name="Girard G."/>
            <person name="Yanez-Guerra L.A."/>
            <person name="Ramos-Aboites H.E."/>
            <person name="Pernodet J.L."/>
            <person name="Anne J."/>
            <person name="van Wezel G.P."/>
            <person name="Barona-Gomez F."/>
        </authorList>
    </citation>
    <scope>NUCLEOTIDE SEQUENCE [LARGE SCALE GENOMIC DNA]</scope>
    <source>
        <strain evidence="3">1326</strain>
    </source>
</reference>
<gene>
    <name evidence="2" type="ORF">SLI_7717</name>
</gene>
<dbReference type="Proteomes" id="UP000014062">
    <property type="component" value="Chromosome"/>
</dbReference>
<organism evidence="2 3">
    <name type="scientific">Streptomyces lividans 1326</name>
    <dbReference type="NCBI Taxonomy" id="1200984"/>
    <lineage>
        <taxon>Bacteria</taxon>
        <taxon>Bacillati</taxon>
        <taxon>Actinomycetota</taxon>
        <taxon>Actinomycetes</taxon>
        <taxon>Kitasatosporales</taxon>
        <taxon>Streptomycetaceae</taxon>
        <taxon>Streptomyces</taxon>
    </lineage>
</organism>
<evidence type="ECO:0000313" key="2">
    <source>
        <dbReference type="EMBL" id="EOY52416.1"/>
    </source>
</evidence>
<evidence type="ECO:0000313" key="3">
    <source>
        <dbReference type="Proteomes" id="UP000014062"/>
    </source>
</evidence>
<sequence length="94" mass="9801">MANAAFTTITRAEVAVATRIASAPRAESVHTTTGTATKPPPKPNSTVVTPVRSPIPSRATTSTQATPPARRRRPHPIPGTIPSRLGQDGRKVTG</sequence>
<proteinExistence type="predicted"/>
<name>A0A7U9E342_STRLI</name>
<feature type="region of interest" description="Disordered" evidence="1">
    <location>
        <begin position="22"/>
        <end position="94"/>
    </location>
</feature>
<accession>A0A7U9E342</accession>
<protein>
    <submittedName>
        <fullName evidence="2">Uncharacterized protein</fullName>
    </submittedName>
</protein>
<dbReference type="AlphaFoldDB" id="A0A7U9E342"/>